<proteinExistence type="predicted"/>
<keyword evidence="2 5" id="KW-0547">Nucleotide-binding</keyword>
<dbReference type="GO" id="GO:0005524">
    <property type="term" value="F:ATP binding"/>
    <property type="evidence" value="ECO:0007669"/>
    <property type="project" value="UniProtKB-UniRule"/>
</dbReference>
<accession>A0A1D2A2K5</accession>
<dbReference type="InterPro" id="IPR017441">
    <property type="entry name" value="Protein_kinase_ATP_BS"/>
</dbReference>
<dbReference type="AlphaFoldDB" id="A0A1D2A2K5"/>
<dbReference type="InterPro" id="IPR011009">
    <property type="entry name" value="Kinase-like_dom_sf"/>
</dbReference>
<evidence type="ECO:0000256" key="2">
    <source>
        <dbReference type="ARBA" id="ARBA00022741"/>
    </source>
</evidence>
<dbReference type="GO" id="GO:0004674">
    <property type="term" value="F:protein serine/threonine kinase activity"/>
    <property type="evidence" value="ECO:0007669"/>
    <property type="project" value="TreeGrafter"/>
</dbReference>
<dbReference type="PROSITE" id="PS00107">
    <property type="entry name" value="PROTEIN_KINASE_ATP"/>
    <property type="match status" value="1"/>
</dbReference>
<organism evidence="8">
    <name type="scientific">Auxenochlorella protothecoides</name>
    <name type="common">Green microalga</name>
    <name type="synonym">Chlorella protothecoides</name>
    <dbReference type="NCBI Taxonomy" id="3075"/>
    <lineage>
        <taxon>Eukaryota</taxon>
        <taxon>Viridiplantae</taxon>
        <taxon>Chlorophyta</taxon>
        <taxon>core chlorophytes</taxon>
        <taxon>Trebouxiophyceae</taxon>
        <taxon>Chlorellales</taxon>
        <taxon>Chlorellaceae</taxon>
        <taxon>Auxenochlorella</taxon>
    </lineage>
</organism>
<evidence type="ECO:0000256" key="5">
    <source>
        <dbReference type="PROSITE-ProRule" id="PRU10141"/>
    </source>
</evidence>
<feature type="region of interest" description="Disordered" evidence="6">
    <location>
        <begin position="1"/>
        <end position="31"/>
    </location>
</feature>
<dbReference type="CDD" id="cd14008">
    <property type="entry name" value="STKc_LKB1_CaMKK"/>
    <property type="match status" value="1"/>
</dbReference>
<dbReference type="SMART" id="SM00220">
    <property type="entry name" value="S_TKc"/>
    <property type="match status" value="1"/>
</dbReference>
<dbReference type="PANTHER" id="PTHR24346">
    <property type="entry name" value="MAP/MICROTUBULE AFFINITY-REGULATING KINASE"/>
    <property type="match status" value="1"/>
</dbReference>
<dbReference type="GO" id="GO:0035556">
    <property type="term" value="P:intracellular signal transduction"/>
    <property type="evidence" value="ECO:0007669"/>
    <property type="project" value="TreeGrafter"/>
</dbReference>
<feature type="compositionally biased region" description="Low complexity" evidence="6">
    <location>
        <begin position="15"/>
        <end position="24"/>
    </location>
</feature>
<dbReference type="PROSITE" id="PS00108">
    <property type="entry name" value="PROTEIN_KINASE_ST"/>
    <property type="match status" value="1"/>
</dbReference>
<dbReference type="InterPro" id="IPR000719">
    <property type="entry name" value="Prot_kinase_dom"/>
</dbReference>
<dbReference type="Gene3D" id="1.10.510.10">
    <property type="entry name" value="Transferase(Phosphotransferase) domain 1"/>
    <property type="match status" value="1"/>
</dbReference>
<evidence type="ECO:0000313" key="8">
    <source>
        <dbReference type="EMBL" id="JAT73301.1"/>
    </source>
</evidence>
<evidence type="ECO:0000256" key="3">
    <source>
        <dbReference type="ARBA" id="ARBA00022777"/>
    </source>
</evidence>
<name>A0A1D2A2K5_AUXPR</name>
<evidence type="ECO:0000256" key="6">
    <source>
        <dbReference type="SAM" id="MobiDB-lite"/>
    </source>
</evidence>
<dbReference type="SUPFAM" id="SSF56112">
    <property type="entry name" value="Protein kinase-like (PK-like)"/>
    <property type="match status" value="1"/>
</dbReference>
<evidence type="ECO:0000256" key="4">
    <source>
        <dbReference type="ARBA" id="ARBA00022840"/>
    </source>
</evidence>
<dbReference type="PANTHER" id="PTHR24346:SF77">
    <property type="entry name" value="SERINE THREONINE PROTEIN KINASE"/>
    <property type="match status" value="1"/>
</dbReference>
<sequence>MAAARRTPSCNLDGSFSSSSSSSSEDGAPPCASVSLPTAAKGLPILAADNVLPLASRPDLARVRLDPKISTNSRLNAPLTNPPAGAATAIRRTATLDMTHLPGTVLLNQYAMVRFLGRGVSGRVFLVMDVLTQRLLALKAVRRPPPGGGLSRSGRRRDPAADLAREIEVMARLHHPNLPRLYEVIDDPGHTKILLVMTLAEGGPVLTRASLEAGRRLPEAEARAAFHGMAKGLAELHRLGIVHGDLKPENVLLGSRVMLTDFGCSGWEGGGVGIHRPRGTPAFLAPELACAEAGPCTPASDVYSLGASLFTLLFGTIPFPATSIAELYEALHTQDLVIPSEPALGEGVRQLLRGCMERDPARRWTLDSVLQHPWARGGGPGPAERDGAHPFSPLQALLTPDALVHRLQPGAGVDPVSHAAVGEGSQPGLVLVLRGSLMVVWQPNESHDGACTPPHGSNAGACTPPLGSNAGACNTPDAEGRSLGLTTPGPSPRPCGLAATPGPVSALLDPLTSTTLLTQSSCASFSPSPVPGLRALGVSAATDRAAAVEGKPMGSPEKLPIPRPQAGIPATSPLNGCLESPDKPGQQEAGPCDPRHGSLFQSGFARAWETLASLRDPGGGWRLAEHRGGGVVGAWRILQGSEGLPPGQETPAQAGLKGARLVVGPDGAEVVFVSRAQAEAAWAADPLIKLALLEVVWSEEIEATALHTLLLLAHSIPQRSPSRESLHISGQP</sequence>
<gene>
    <name evidence="8" type="ORF">g.15636</name>
</gene>
<dbReference type="InterPro" id="IPR008271">
    <property type="entry name" value="Ser/Thr_kinase_AS"/>
</dbReference>
<feature type="region of interest" description="Disordered" evidence="6">
    <location>
        <begin position="565"/>
        <end position="596"/>
    </location>
</feature>
<keyword evidence="1" id="KW-0808">Transferase</keyword>
<evidence type="ECO:0000259" key="7">
    <source>
        <dbReference type="PROSITE" id="PS50011"/>
    </source>
</evidence>
<feature type="binding site" evidence="5">
    <location>
        <position position="139"/>
    </location>
    <ligand>
        <name>ATP</name>
        <dbReference type="ChEBI" id="CHEBI:30616"/>
    </ligand>
</feature>
<dbReference type="EMBL" id="GDKF01005321">
    <property type="protein sequence ID" value="JAT73301.1"/>
    <property type="molecule type" value="Transcribed_RNA"/>
</dbReference>
<keyword evidence="4 5" id="KW-0067">ATP-binding</keyword>
<keyword evidence="3" id="KW-0418">Kinase</keyword>
<protein>
    <recommendedName>
        <fullName evidence="7">Protein kinase domain-containing protein</fullName>
    </recommendedName>
</protein>
<dbReference type="PROSITE" id="PS50011">
    <property type="entry name" value="PROTEIN_KINASE_DOM"/>
    <property type="match status" value="1"/>
</dbReference>
<reference evidence="8" key="1">
    <citation type="submission" date="2015-08" db="EMBL/GenBank/DDBJ databases">
        <authorList>
            <person name="Babu N.S."/>
            <person name="Beckwith C.J."/>
            <person name="Beseler K.G."/>
            <person name="Brison A."/>
            <person name="Carone J.V."/>
            <person name="Caskin T.P."/>
            <person name="Diamond M."/>
            <person name="Durham M.E."/>
            <person name="Foxe J.M."/>
            <person name="Go M."/>
            <person name="Henderson B.A."/>
            <person name="Jones I.B."/>
            <person name="McGettigan J.A."/>
            <person name="Micheletti S.J."/>
            <person name="Nasrallah M.E."/>
            <person name="Ortiz D."/>
            <person name="Piller C.R."/>
            <person name="Privatt S.R."/>
            <person name="Schneider S.L."/>
            <person name="Sharp S."/>
            <person name="Smith T.C."/>
            <person name="Stanton J.D."/>
            <person name="Ullery H.E."/>
            <person name="Wilson R.J."/>
            <person name="Serrano M.G."/>
            <person name="Buck G."/>
            <person name="Lee V."/>
            <person name="Wang Y."/>
            <person name="Carvalho R."/>
            <person name="Voegtly L."/>
            <person name="Shi R."/>
            <person name="Duckworth R."/>
            <person name="Johnson A."/>
            <person name="Loviza R."/>
            <person name="Walstead R."/>
            <person name="Shah Z."/>
            <person name="Kiflezghi M."/>
            <person name="Wade K."/>
            <person name="Ball S.L."/>
            <person name="Bradley K.W."/>
            <person name="Asai D.J."/>
            <person name="Bowman C.A."/>
            <person name="Russell D.A."/>
            <person name="Pope W.H."/>
            <person name="Jacobs-Sera D."/>
            <person name="Hendrix R.W."/>
            <person name="Hatfull G.F."/>
        </authorList>
    </citation>
    <scope>NUCLEOTIDE SEQUENCE</scope>
</reference>
<dbReference type="GO" id="GO:0005737">
    <property type="term" value="C:cytoplasm"/>
    <property type="evidence" value="ECO:0007669"/>
    <property type="project" value="TreeGrafter"/>
</dbReference>
<dbReference type="Pfam" id="PF00069">
    <property type="entry name" value="Pkinase"/>
    <property type="match status" value="1"/>
</dbReference>
<evidence type="ECO:0000256" key="1">
    <source>
        <dbReference type="ARBA" id="ARBA00022679"/>
    </source>
</evidence>
<feature type="domain" description="Protein kinase" evidence="7">
    <location>
        <begin position="110"/>
        <end position="375"/>
    </location>
</feature>